<accession>A0A1Y0YA30</accession>
<sequence length="197" mass="21824">MILFFDTETTGLPDRYTPLNSDRQPHCVQLAALLTEDDGTERASLNLIVHPDGWTIPEAAAKVHGITTEMAQRCGVREAIAAAAFYDLTKKADLLVAHNIKFDVQIIDIMFARVPRGWRLLGEKFCTMDAASPLVNLPPTERMIAAGIDKPKAPKLEECIKHFFNEELKGAHDAMVDVRACARLFFYLRDVEGGGNG</sequence>
<evidence type="ECO:0000259" key="4">
    <source>
        <dbReference type="SMART" id="SM00479"/>
    </source>
</evidence>
<keyword evidence="5" id="KW-0239">DNA-directed DNA polymerase</keyword>
<feature type="domain" description="Exonuclease" evidence="4">
    <location>
        <begin position="1"/>
        <end position="194"/>
    </location>
</feature>
<evidence type="ECO:0000256" key="3">
    <source>
        <dbReference type="ARBA" id="ARBA00022839"/>
    </source>
</evidence>
<evidence type="ECO:0000256" key="2">
    <source>
        <dbReference type="ARBA" id="ARBA00022801"/>
    </source>
</evidence>
<dbReference type="SUPFAM" id="SSF53098">
    <property type="entry name" value="Ribonuclease H-like"/>
    <property type="match status" value="1"/>
</dbReference>
<dbReference type="PANTHER" id="PTHR30231">
    <property type="entry name" value="DNA POLYMERASE III SUBUNIT EPSILON"/>
    <property type="match status" value="1"/>
</dbReference>
<dbReference type="OrthoDB" id="280774at2"/>
<proteinExistence type="predicted"/>
<dbReference type="Pfam" id="PF00929">
    <property type="entry name" value="RNase_T"/>
    <property type="match status" value="1"/>
</dbReference>
<protein>
    <submittedName>
        <fullName evidence="5">DNA-directed DNA polymerase</fullName>
        <ecNumber evidence="5">2.7.7.7</ecNumber>
    </submittedName>
</protein>
<reference evidence="5 6" key="1">
    <citation type="submission" date="2017-05" db="EMBL/GenBank/DDBJ databases">
        <title>Genome sequence of Acetobacter pasteurianus subsp. pasteurianus strain SRCM101342.</title>
        <authorList>
            <person name="Cho S.H."/>
        </authorList>
    </citation>
    <scope>NUCLEOTIDE SEQUENCE [LARGE SCALE GENOMIC DNA]</scope>
    <source>
        <strain evidence="5 6">SRCM101342</strain>
    </source>
</reference>
<dbReference type="InterPro" id="IPR013520">
    <property type="entry name" value="Ribonucl_H"/>
</dbReference>
<dbReference type="InterPro" id="IPR036397">
    <property type="entry name" value="RNaseH_sf"/>
</dbReference>
<keyword evidence="3" id="KW-0269">Exonuclease</keyword>
<dbReference type="CDD" id="cd06127">
    <property type="entry name" value="DEDDh"/>
    <property type="match status" value="1"/>
</dbReference>
<evidence type="ECO:0000313" key="5">
    <source>
        <dbReference type="EMBL" id="ARW47835.1"/>
    </source>
</evidence>
<dbReference type="SMART" id="SM00479">
    <property type="entry name" value="EXOIII"/>
    <property type="match status" value="1"/>
</dbReference>
<keyword evidence="5" id="KW-0808">Transferase</keyword>
<evidence type="ECO:0000313" key="6">
    <source>
        <dbReference type="Proteomes" id="UP000196205"/>
    </source>
</evidence>
<evidence type="ECO:0000256" key="1">
    <source>
        <dbReference type="ARBA" id="ARBA00022722"/>
    </source>
</evidence>
<name>A0A1Y0YA30_ACEPA</name>
<dbReference type="GO" id="GO:0003676">
    <property type="term" value="F:nucleic acid binding"/>
    <property type="evidence" value="ECO:0007669"/>
    <property type="project" value="InterPro"/>
</dbReference>
<dbReference type="Gene3D" id="3.30.420.10">
    <property type="entry name" value="Ribonuclease H-like superfamily/Ribonuclease H"/>
    <property type="match status" value="1"/>
</dbReference>
<dbReference type="EMBL" id="CP021509">
    <property type="protein sequence ID" value="ARW47835.1"/>
    <property type="molecule type" value="Genomic_DNA"/>
</dbReference>
<keyword evidence="2" id="KW-0378">Hydrolase</keyword>
<dbReference type="GO" id="GO:0008408">
    <property type="term" value="F:3'-5' exonuclease activity"/>
    <property type="evidence" value="ECO:0007669"/>
    <property type="project" value="TreeGrafter"/>
</dbReference>
<dbReference type="PANTHER" id="PTHR30231:SF4">
    <property type="entry name" value="PROTEIN NEN2"/>
    <property type="match status" value="1"/>
</dbReference>
<dbReference type="AlphaFoldDB" id="A0A1Y0YA30"/>
<dbReference type="EC" id="2.7.7.7" evidence="5"/>
<dbReference type="InterPro" id="IPR012337">
    <property type="entry name" value="RNaseH-like_sf"/>
</dbReference>
<keyword evidence="1" id="KW-0540">Nuclease</keyword>
<dbReference type="RefSeq" id="WP_087651711.1">
    <property type="nucleotide sequence ID" value="NZ_CP021509.1"/>
</dbReference>
<dbReference type="Proteomes" id="UP000196205">
    <property type="component" value="Chromosome"/>
</dbReference>
<dbReference type="GO" id="GO:0003887">
    <property type="term" value="F:DNA-directed DNA polymerase activity"/>
    <property type="evidence" value="ECO:0007669"/>
    <property type="project" value="UniProtKB-KW"/>
</dbReference>
<organism evidence="5 6">
    <name type="scientific">Acetobacter pasteurianus subsp. pasteurianus</name>
    <dbReference type="NCBI Taxonomy" id="481145"/>
    <lineage>
        <taxon>Bacteria</taxon>
        <taxon>Pseudomonadati</taxon>
        <taxon>Pseudomonadota</taxon>
        <taxon>Alphaproteobacteria</taxon>
        <taxon>Acetobacterales</taxon>
        <taxon>Acetobacteraceae</taxon>
        <taxon>Acetobacter</taxon>
    </lineage>
</organism>
<keyword evidence="5" id="KW-0548">Nucleotidyltransferase</keyword>
<gene>
    <name evidence="5" type="ORF">S1001342_01509</name>
</gene>